<dbReference type="GO" id="GO:0005783">
    <property type="term" value="C:endoplasmic reticulum"/>
    <property type="evidence" value="ECO:0007669"/>
    <property type="project" value="TreeGrafter"/>
</dbReference>
<proteinExistence type="predicted"/>
<evidence type="ECO:0000313" key="9">
    <source>
        <dbReference type="Proteomes" id="UP000567179"/>
    </source>
</evidence>
<comment type="subcellular location">
    <subcellularLocation>
        <location evidence="1">Membrane</location>
        <topology evidence="1">Multi-pass membrane protein</topology>
    </subcellularLocation>
</comment>
<dbReference type="InterPro" id="IPR006634">
    <property type="entry name" value="TLC-dom"/>
</dbReference>
<dbReference type="GO" id="GO:0055088">
    <property type="term" value="P:lipid homeostasis"/>
    <property type="evidence" value="ECO:0007669"/>
    <property type="project" value="TreeGrafter"/>
</dbReference>
<gene>
    <name evidence="8" type="ORF">D9619_005379</name>
</gene>
<keyword evidence="3 6" id="KW-1133">Transmembrane helix</keyword>
<evidence type="ECO:0000256" key="3">
    <source>
        <dbReference type="ARBA" id="ARBA00022989"/>
    </source>
</evidence>
<dbReference type="Proteomes" id="UP000567179">
    <property type="component" value="Unassembled WGS sequence"/>
</dbReference>
<accession>A0A8H5BZA2</accession>
<sequence>MLLNIRILTAVLISAFSSYSSVAMISLEKFVSETLGLTKLPPYLSLFFWSFIGFSFVHQVLGPWCSARWFPSSYGAKGRSAKNNWSIHVVSQVHVLIIIPMALWCIWNESPEWSQDKAFGWDSRVGYVHAIACGYFLWDTLDAIINFIDPGFVAHGVVCFCIYLMGYTPFVAYYGVRCLLWETSTFFLNNHWFMDKTGRTGTRAQLINGVFLLGSFFFIRIVYGGYISIQFFHTLLQIRKSVPLTHVIIYGSGNFVLQGLNWFWFFKMITSLRKRFDTTGERAQLLSTDNQHSHSTIDIIPQTQG</sequence>
<feature type="transmembrane region" description="Helical" evidence="6">
    <location>
        <begin position="7"/>
        <end position="26"/>
    </location>
</feature>
<keyword evidence="9" id="KW-1185">Reference proteome</keyword>
<name>A0A8H5BZA2_9AGAR</name>
<dbReference type="SMART" id="SM00724">
    <property type="entry name" value="TLC"/>
    <property type="match status" value="1"/>
</dbReference>
<evidence type="ECO:0000256" key="5">
    <source>
        <dbReference type="PROSITE-ProRule" id="PRU00205"/>
    </source>
</evidence>
<dbReference type="PANTHER" id="PTHR13439">
    <property type="entry name" value="CT120 PROTEIN"/>
    <property type="match status" value="1"/>
</dbReference>
<dbReference type="AlphaFoldDB" id="A0A8H5BZA2"/>
<reference evidence="8 9" key="1">
    <citation type="journal article" date="2020" name="ISME J.">
        <title>Uncovering the hidden diversity of litter-decomposition mechanisms in mushroom-forming fungi.</title>
        <authorList>
            <person name="Floudas D."/>
            <person name="Bentzer J."/>
            <person name="Ahren D."/>
            <person name="Johansson T."/>
            <person name="Persson P."/>
            <person name="Tunlid A."/>
        </authorList>
    </citation>
    <scope>NUCLEOTIDE SEQUENCE [LARGE SCALE GENOMIC DNA]</scope>
    <source>
        <strain evidence="8 9">CBS 101986</strain>
    </source>
</reference>
<feature type="transmembrane region" description="Helical" evidence="6">
    <location>
        <begin position="152"/>
        <end position="168"/>
    </location>
</feature>
<dbReference type="PANTHER" id="PTHR13439:SF0">
    <property type="entry name" value="TOPOISOMERASE I DAMAGE AFFECTED PROTEIN 4"/>
    <property type="match status" value="1"/>
</dbReference>
<dbReference type="EMBL" id="JAACJJ010000001">
    <property type="protein sequence ID" value="KAF5331117.1"/>
    <property type="molecule type" value="Genomic_DNA"/>
</dbReference>
<feature type="transmembrane region" description="Helical" evidence="6">
    <location>
        <begin position="46"/>
        <end position="64"/>
    </location>
</feature>
<evidence type="ECO:0000313" key="8">
    <source>
        <dbReference type="EMBL" id="KAF5331117.1"/>
    </source>
</evidence>
<evidence type="ECO:0000256" key="4">
    <source>
        <dbReference type="ARBA" id="ARBA00023136"/>
    </source>
</evidence>
<dbReference type="InterPro" id="IPR050846">
    <property type="entry name" value="TLCD"/>
</dbReference>
<protein>
    <recommendedName>
        <fullName evidence="7">TLC domain-containing protein</fullName>
    </recommendedName>
</protein>
<keyword evidence="4 5" id="KW-0472">Membrane</keyword>
<evidence type="ECO:0000259" key="7">
    <source>
        <dbReference type="PROSITE" id="PS50922"/>
    </source>
</evidence>
<dbReference type="OrthoDB" id="10266980at2759"/>
<dbReference type="GO" id="GO:0016020">
    <property type="term" value="C:membrane"/>
    <property type="evidence" value="ECO:0007669"/>
    <property type="project" value="UniProtKB-SubCell"/>
</dbReference>
<feature type="transmembrane region" description="Helical" evidence="6">
    <location>
        <begin position="206"/>
        <end position="227"/>
    </location>
</feature>
<evidence type="ECO:0000256" key="1">
    <source>
        <dbReference type="ARBA" id="ARBA00004141"/>
    </source>
</evidence>
<dbReference type="PROSITE" id="PS50922">
    <property type="entry name" value="TLC"/>
    <property type="match status" value="1"/>
</dbReference>
<keyword evidence="2 5" id="KW-0812">Transmembrane</keyword>
<organism evidence="8 9">
    <name type="scientific">Psilocybe cf. subviscida</name>
    <dbReference type="NCBI Taxonomy" id="2480587"/>
    <lineage>
        <taxon>Eukaryota</taxon>
        <taxon>Fungi</taxon>
        <taxon>Dikarya</taxon>
        <taxon>Basidiomycota</taxon>
        <taxon>Agaricomycotina</taxon>
        <taxon>Agaricomycetes</taxon>
        <taxon>Agaricomycetidae</taxon>
        <taxon>Agaricales</taxon>
        <taxon>Agaricineae</taxon>
        <taxon>Strophariaceae</taxon>
        <taxon>Psilocybe</taxon>
    </lineage>
</organism>
<dbReference type="Pfam" id="PF03798">
    <property type="entry name" value="TRAM_LAG1_CLN8"/>
    <property type="match status" value="1"/>
</dbReference>
<evidence type="ECO:0000256" key="6">
    <source>
        <dbReference type="SAM" id="Phobius"/>
    </source>
</evidence>
<feature type="transmembrane region" description="Helical" evidence="6">
    <location>
        <begin position="85"/>
        <end position="107"/>
    </location>
</feature>
<evidence type="ECO:0000256" key="2">
    <source>
        <dbReference type="ARBA" id="ARBA00022692"/>
    </source>
</evidence>
<feature type="domain" description="TLC" evidence="7">
    <location>
        <begin position="80"/>
        <end position="277"/>
    </location>
</feature>
<feature type="transmembrane region" description="Helical" evidence="6">
    <location>
        <begin position="247"/>
        <end position="266"/>
    </location>
</feature>
<comment type="caution">
    <text evidence="8">The sequence shown here is derived from an EMBL/GenBank/DDBJ whole genome shotgun (WGS) entry which is preliminary data.</text>
</comment>